<keyword evidence="1" id="KW-0472">Membrane</keyword>
<gene>
    <name evidence="3" type="ORF">ANCCAN_06658</name>
</gene>
<comment type="caution">
    <text evidence="3">The sequence shown here is derived from an EMBL/GenBank/DDBJ whole genome shotgun (WGS) entry which is preliminary data.</text>
</comment>
<evidence type="ECO:0000313" key="4">
    <source>
        <dbReference type="Proteomes" id="UP000252519"/>
    </source>
</evidence>
<feature type="transmembrane region" description="Helical" evidence="1">
    <location>
        <begin position="9"/>
        <end position="26"/>
    </location>
</feature>
<feature type="transmembrane region" description="Helical" evidence="1">
    <location>
        <begin position="133"/>
        <end position="154"/>
    </location>
</feature>
<protein>
    <submittedName>
        <fullName evidence="3">Acyltransferase</fullName>
    </submittedName>
</protein>
<dbReference type="Pfam" id="PF01757">
    <property type="entry name" value="Acyl_transf_3"/>
    <property type="match status" value="1"/>
</dbReference>
<dbReference type="PANTHER" id="PTHR23028:SF127">
    <property type="entry name" value="ACYL_TRANSF_3 DOMAIN-CONTAINING PROTEIN-RELATED"/>
    <property type="match status" value="1"/>
</dbReference>
<dbReference type="EMBL" id="JOJR01000064">
    <property type="protein sequence ID" value="RCN47370.1"/>
    <property type="molecule type" value="Genomic_DNA"/>
</dbReference>
<dbReference type="InterPro" id="IPR050879">
    <property type="entry name" value="Acyltransferase_3"/>
</dbReference>
<evidence type="ECO:0000313" key="3">
    <source>
        <dbReference type="EMBL" id="RCN47370.1"/>
    </source>
</evidence>
<dbReference type="AlphaFoldDB" id="A0A368GWG8"/>
<proteinExistence type="predicted"/>
<keyword evidence="4" id="KW-1185">Reference proteome</keyword>
<dbReference type="Proteomes" id="UP000252519">
    <property type="component" value="Unassembled WGS sequence"/>
</dbReference>
<feature type="transmembrane region" description="Helical" evidence="1">
    <location>
        <begin position="73"/>
        <end position="96"/>
    </location>
</feature>
<keyword evidence="3" id="KW-0808">Transferase</keyword>
<dbReference type="GO" id="GO:0000271">
    <property type="term" value="P:polysaccharide biosynthetic process"/>
    <property type="evidence" value="ECO:0007669"/>
    <property type="project" value="TreeGrafter"/>
</dbReference>
<dbReference type="GO" id="GO:0016020">
    <property type="term" value="C:membrane"/>
    <property type="evidence" value="ECO:0007669"/>
    <property type="project" value="TreeGrafter"/>
</dbReference>
<evidence type="ECO:0000256" key="1">
    <source>
        <dbReference type="SAM" id="Phobius"/>
    </source>
</evidence>
<name>A0A368GWG8_ANCCA</name>
<sequence length="236" mass="27866">MSEKRQDIQGLRGWAIIMVVLFHFFPKYFPNGYVGVDVFFVISGFLIAMVLLKNDQLNLSVIGMFYYKRIKRILPLYYLVIVSILLAILLLLPPYYEEANVKSSWRAIILISNFKKKNIDQDYKDMLIGAEDLFTHTWSLCVEMQWYLLVPIIFVAQRLLTTWQKTYFTGIALCSIGFYLYEDEMLSFYSVFARIWQFSCGVIAFMAQENVRIRWVTFFKHVFFDGVCIVVFDQLM</sequence>
<keyword evidence="1" id="KW-1133">Transmembrane helix</keyword>
<keyword evidence="3" id="KW-0012">Acyltransferase</keyword>
<dbReference type="PANTHER" id="PTHR23028">
    <property type="entry name" value="ACETYLTRANSFERASE"/>
    <property type="match status" value="1"/>
</dbReference>
<dbReference type="STRING" id="29170.A0A368GWG8"/>
<organism evidence="3 4">
    <name type="scientific">Ancylostoma caninum</name>
    <name type="common">Dog hookworm</name>
    <dbReference type="NCBI Taxonomy" id="29170"/>
    <lineage>
        <taxon>Eukaryota</taxon>
        <taxon>Metazoa</taxon>
        <taxon>Ecdysozoa</taxon>
        <taxon>Nematoda</taxon>
        <taxon>Chromadorea</taxon>
        <taxon>Rhabditida</taxon>
        <taxon>Rhabditina</taxon>
        <taxon>Rhabditomorpha</taxon>
        <taxon>Strongyloidea</taxon>
        <taxon>Ancylostomatidae</taxon>
        <taxon>Ancylostomatinae</taxon>
        <taxon>Ancylostoma</taxon>
    </lineage>
</organism>
<feature type="domain" description="Acyltransferase 3" evidence="2">
    <location>
        <begin position="7"/>
        <end position="218"/>
    </location>
</feature>
<dbReference type="OrthoDB" id="92766at2759"/>
<accession>A0A368GWG8</accession>
<evidence type="ECO:0000259" key="2">
    <source>
        <dbReference type="Pfam" id="PF01757"/>
    </source>
</evidence>
<reference evidence="3 4" key="1">
    <citation type="submission" date="2014-10" db="EMBL/GenBank/DDBJ databases">
        <title>Draft genome of the hookworm Ancylostoma caninum.</title>
        <authorList>
            <person name="Mitreva M."/>
        </authorList>
    </citation>
    <scope>NUCLEOTIDE SEQUENCE [LARGE SCALE GENOMIC DNA]</scope>
    <source>
        <strain evidence="3 4">Baltimore</strain>
    </source>
</reference>
<feature type="transmembrane region" description="Helical" evidence="1">
    <location>
        <begin position="32"/>
        <end position="52"/>
    </location>
</feature>
<dbReference type="GO" id="GO:0016747">
    <property type="term" value="F:acyltransferase activity, transferring groups other than amino-acyl groups"/>
    <property type="evidence" value="ECO:0007669"/>
    <property type="project" value="InterPro"/>
</dbReference>
<dbReference type="InterPro" id="IPR002656">
    <property type="entry name" value="Acyl_transf_3_dom"/>
</dbReference>
<keyword evidence="1" id="KW-0812">Transmembrane</keyword>